<dbReference type="AlphaFoldDB" id="M2QPZ7"/>
<gene>
    <name evidence="1" type="ORF">C791_1784</name>
</gene>
<dbReference type="EMBL" id="ANMG01000020">
    <property type="protein sequence ID" value="EMD27887.1"/>
    <property type="molecule type" value="Genomic_DNA"/>
</dbReference>
<organism evidence="1 2">
    <name type="scientific">Amycolatopsis azurea DSM 43854</name>
    <dbReference type="NCBI Taxonomy" id="1238180"/>
    <lineage>
        <taxon>Bacteria</taxon>
        <taxon>Bacillati</taxon>
        <taxon>Actinomycetota</taxon>
        <taxon>Actinomycetes</taxon>
        <taxon>Pseudonocardiales</taxon>
        <taxon>Pseudonocardiaceae</taxon>
        <taxon>Amycolatopsis</taxon>
    </lineage>
</organism>
<reference evidence="1 2" key="1">
    <citation type="submission" date="2012-10" db="EMBL/GenBank/DDBJ databases">
        <title>Genome assembly of Amycolatopsis azurea DSM 43854.</title>
        <authorList>
            <person name="Khatri I."/>
            <person name="Kaur I."/>
            <person name="Subramanian S."/>
            <person name="Mayilraj S."/>
        </authorList>
    </citation>
    <scope>NUCLEOTIDE SEQUENCE [LARGE SCALE GENOMIC DNA]</scope>
    <source>
        <strain evidence="1 2">DSM 43854</strain>
    </source>
</reference>
<protein>
    <submittedName>
        <fullName evidence="1">Uncharacterized protein</fullName>
    </submittedName>
</protein>
<sequence length="42" mass="4939">MPWGPSVDGMPITLRDVRQMVKHRRTLLWFPWSDRAGMASRV</sequence>
<name>M2QPZ7_9PSEU</name>
<accession>M2QPZ7</accession>
<dbReference type="PATRIC" id="fig|1238180.3.peg.2384"/>
<comment type="caution">
    <text evidence="1">The sequence shown here is derived from an EMBL/GenBank/DDBJ whole genome shotgun (WGS) entry which is preliminary data.</text>
</comment>
<evidence type="ECO:0000313" key="1">
    <source>
        <dbReference type="EMBL" id="EMD27887.1"/>
    </source>
</evidence>
<dbReference type="Proteomes" id="UP000014137">
    <property type="component" value="Unassembled WGS sequence"/>
</dbReference>
<proteinExistence type="predicted"/>
<evidence type="ECO:0000313" key="2">
    <source>
        <dbReference type="Proteomes" id="UP000014137"/>
    </source>
</evidence>